<dbReference type="InterPro" id="IPR050444">
    <property type="entry name" value="Polyketide_Synthase"/>
</dbReference>
<dbReference type="InterPro" id="IPR049900">
    <property type="entry name" value="PKS_mFAS_DH"/>
</dbReference>
<evidence type="ECO:0000256" key="1">
    <source>
        <dbReference type="ARBA" id="ARBA00022679"/>
    </source>
</evidence>
<evidence type="ECO:0000313" key="6">
    <source>
        <dbReference type="EMBL" id="CAF1621029.1"/>
    </source>
</evidence>
<name>A0A816C7E6_9BILA</name>
<sequence>MSNQQWNMSEASIFDLSDAEAGSVDPCHRLLLLKFVHSLDDARYSIEKMSGTKTSVHIGQFSTDHAIATIRMRPEHRSRFHRPNTLLYNASARLSYRFNLQGSNLSLDVTCLSSLRVLYMAVQYLRRNEADLAVCGVDHLVLMLMVMLKVKSQLISFYFKLSLNCLGDGLGLLLLKRLSDAERDGDRIYYVIRDIFSGTPVGDPIEANSLRRFFNRSNLDPPLLLGSIKSNLGYTEGAAGVASLIKVAMYMYYRGITANMQFTSLNPKIEAHKYNLHILQNFVPFPTLPNNEKIAIGVNSFETVGSTTHSIIEEYQPNKTSIQNDHIDDGNHIKSKQYFIFIVSSPQLYESEPLFNKWINLINEEMSKISNDEWRLLEELIQKKNEEESRINDTNIAQPMLLAIQVALAALLVSWNIYPSSMISHSAGDQAAAFVAGRLSLKETVRVLPLSMSEEEVENKLVKGIEHLVCIAVVNSPRSVTIRGDEKTIDEIQQILSISYPNVFKACVHIENAFHSYQMNRFDIEKEMLSSLKDIRGLPIQDQKENFIQPNVRQTVRFYDAIVAIIKDEAANVFLEISPHPVLATSIRECYELTNQQQSSPLILPTLKRKENEQITLLTTSSPHVWQQYFHTRQILPMKNYEVYFDDFPLYKFHLIPCWYESKDSSIQRLANRIPTHPLLGIRQLNDQTSATWKSLVNINLPQHAFLKDHKIQDAILFPAVVYLELATAACYQ</sequence>
<dbReference type="InterPro" id="IPR014030">
    <property type="entry name" value="Ketoacyl_synth_N"/>
</dbReference>
<dbReference type="Gene3D" id="3.10.129.10">
    <property type="entry name" value="Hotdog Thioesterase"/>
    <property type="match status" value="1"/>
</dbReference>
<dbReference type="SUPFAM" id="SSF53901">
    <property type="entry name" value="Thiolase-like"/>
    <property type="match status" value="2"/>
</dbReference>
<evidence type="ECO:0000313" key="5">
    <source>
        <dbReference type="EMBL" id="CAF1421451.1"/>
    </source>
</evidence>
<dbReference type="EMBL" id="CAJNOM010001865">
    <property type="protein sequence ID" value="CAF1621029.1"/>
    <property type="molecule type" value="Genomic_DNA"/>
</dbReference>
<dbReference type="GO" id="GO:0016746">
    <property type="term" value="F:acyltransferase activity"/>
    <property type="evidence" value="ECO:0007669"/>
    <property type="project" value="InterPro"/>
</dbReference>
<dbReference type="Pfam" id="PF00109">
    <property type="entry name" value="ketoacyl-synt"/>
    <property type="match status" value="1"/>
</dbReference>
<feature type="domain" description="PKS/mFAS DH" evidence="4">
    <location>
        <begin position="677"/>
        <end position="733"/>
    </location>
</feature>
<organism evidence="6 7">
    <name type="scientific">Adineta steineri</name>
    <dbReference type="NCBI Taxonomy" id="433720"/>
    <lineage>
        <taxon>Eukaryota</taxon>
        <taxon>Metazoa</taxon>
        <taxon>Spiralia</taxon>
        <taxon>Gnathifera</taxon>
        <taxon>Rotifera</taxon>
        <taxon>Eurotatoria</taxon>
        <taxon>Bdelloidea</taxon>
        <taxon>Adinetida</taxon>
        <taxon>Adinetidae</taxon>
        <taxon>Adineta</taxon>
    </lineage>
</organism>
<dbReference type="CDD" id="cd00833">
    <property type="entry name" value="PKS"/>
    <property type="match status" value="1"/>
</dbReference>
<dbReference type="InterPro" id="IPR001227">
    <property type="entry name" value="Ac_transferase_dom_sf"/>
</dbReference>
<dbReference type="OrthoDB" id="329835at2759"/>
<keyword evidence="1" id="KW-0808">Transferase</keyword>
<dbReference type="PROSITE" id="PS52004">
    <property type="entry name" value="KS3_2"/>
    <property type="match status" value="1"/>
</dbReference>
<dbReference type="Proteomes" id="UP000663877">
    <property type="component" value="Unassembled WGS sequence"/>
</dbReference>
<dbReference type="InterPro" id="IPR049552">
    <property type="entry name" value="PKS_DH_N"/>
</dbReference>
<evidence type="ECO:0000256" key="2">
    <source>
        <dbReference type="PROSITE-ProRule" id="PRU01363"/>
    </source>
</evidence>
<dbReference type="PANTHER" id="PTHR45681">
    <property type="entry name" value="POLYKETIDE SYNTHASE 44-RELATED"/>
    <property type="match status" value="1"/>
</dbReference>
<dbReference type="PANTHER" id="PTHR45681:SF6">
    <property type="entry name" value="POLYKETIDE SYNTHASE 37"/>
    <property type="match status" value="1"/>
</dbReference>
<evidence type="ECO:0000259" key="4">
    <source>
        <dbReference type="PROSITE" id="PS52019"/>
    </source>
</evidence>
<accession>A0A816C7E6</accession>
<evidence type="ECO:0000259" key="3">
    <source>
        <dbReference type="PROSITE" id="PS52004"/>
    </source>
</evidence>
<dbReference type="SMART" id="SM00827">
    <property type="entry name" value="PKS_AT"/>
    <property type="match status" value="1"/>
</dbReference>
<dbReference type="Pfam" id="PF00698">
    <property type="entry name" value="Acyl_transf_1"/>
    <property type="match status" value="1"/>
</dbReference>
<dbReference type="Gene3D" id="3.40.47.10">
    <property type="match status" value="2"/>
</dbReference>
<gene>
    <name evidence="5" type="ORF">BJG266_LOCUS38797</name>
    <name evidence="6" type="ORF">QVE165_LOCUS55678</name>
</gene>
<feature type="domain" description="Ketosynthase family 3 (KS3)" evidence="3">
    <location>
        <begin position="1"/>
        <end position="314"/>
    </location>
</feature>
<dbReference type="InterPro" id="IPR014043">
    <property type="entry name" value="Acyl_transferase_dom"/>
</dbReference>
<dbReference type="Proteomes" id="UP000663832">
    <property type="component" value="Unassembled WGS sequence"/>
</dbReference>
<reference evidence="6" key="1">
    <citation type="submission" date="2021-02" db="EMBL/GenBank/DDBJ databases">
        <authorList>
            <person name="Nowell W R."/>
        </authorList>
    </citation>
    <scope>NUCLEOTIDE SEQUENCE</scope>
</reference>
<evidence type="ECO:0000313" key="7">
    <source>
        <dbReference type="Proteomes" id="UP000663832"/>
    </source>
</evidence>
<keyword evidence="7" id="KW-1185">Reference proteome</keyword>
<dbReference type="InterPro" id="IPR020841">
    <property type="entry name" value="PKS_Beta-ketoAc_synthase_dom"/>
</dbReference>
<comment type="caution">
    <text evidence="6">The sequence shown here is derived from an EMBL/GenBank/DDBJ whole genome shotgun (WGS) entry which is preliminary data.</text>
</comment>
<dbReference type="Gene3D" id="3.40.366.10">
    <property type="entry name" value="Malonyl-Coenzyme A Acyl Carrier Protein, domain 2"/>
    <property type="match status" value="2"/>
</dbReference>
<dbReference type="AlphaFoldDB" id="A0A816C7E6"/>
<dbReference type="SMART" id="SM00825">
    <property type="entry name" value="PKS_KS"/>
    <property type="match status" value="1"/>
</dbReference>
<proteinExistence type="predicted"/>
<dbReference type="EMBL" id="CAJNOI010001539">
    <property type="protein sequence ID" value="CAF1421451.1"/>
    <property type="molecule type" value="Genomic_DNA"/>
</dbReference>
<dbReference type="InterPro" id="IPR016035">
    <property type="entry name" value="Acyl_Trfase/lysoPLipase"/>
</dbReference>
<dbReference type="Pfam" id="PF21089">
    <property type="entry name" value="PKS_DH_N"/>
    <property type="match status" value="1"/>
</dbReference>
<evidence type="ECO:0008006" key="8">
    <source>
        <dbReference type="Google" id="ProtNLM"/>
    </source>
</evidence>
<protein>
    <recommendedName>
        <fullName evidence="8">Polyketide synthase</fullName>
    </recommendedName>
</protein>
<comment type="caution">
    <text evidence="2">Lacks conserved residue(s) required for the propagation of feature annotation.</text>
</comment>
<dbReference type="SUPFAM" id="SSF52151">
    <property type="entry name" value="FabD/lysophospholipase-like"/>
    <property type="match status" value="1"/>
</dbReference>
<dbReference type="InterPro" id="IPR016039">
    <property type="entry name" value="Thiolase-like"/>
</dbReference>
<dbReference type="PROSITE" id="PS52019">
    <property type="entry name" value="PKS_MFAS_DH"/>
    <property type="match status" value="1"/>
</dbReference>